<dbReference type="EMBL" id="CAWYQH010000119">
    <property type="protein sequence ID" value="CAK8690611.1"/>
    <property type="molecule type" value="Genomic_DNA"/>
</dbReference>
<keyword evidence="3" id="KW-1185">Reference proteome</keyword>
<feature type="compositionally biased region" description="Polar residues" evidence="1">
    <location>
        <begin position="50"/>
        <end position="67"/>
    </location>
</feature>
<dbReference type="PANTHER" id="PTHR28467">
    <property type="entry name" value="PAXIP1-ASSOCIATED GLUTAMATE-RICH PROTEIN 1"/>
    <property type="match status" value="1"/>
</dbReference>
<feature type="compositionally biased region" description="Acidic residues" evidence="1">
    <location>
        <begin position="70"/>
        <end position="85"/>
    </location>
</feature>
<dbReference type="InterPro" id="IPR028213">
    <property type="entry name" value="PA1"/>
</dbReference>
<organism evidence="2 3">
    <name type="scientific">Clavelina lepadiformis</name>
    <name type="common">Light-bulb sea squirt</name>
    <name type="synonym">Ascidia lepadiformis</name>
    <dbReference type="NCBI Taxonomy" id="159417"/>
    <lineage>
        <taxon>Eukaryota</taxon>
        <taxon>Metazoa</taxon>
        <taxon>Chordata</taxon>
        <taxon>Tunicata</taxon>
        <taxon>Ascidiacea</taxon>
        <taxon>Aplousobranchia</taxon>
        <taxon>Clavelinidae</taxon>
        <taxon>Clavelina</taxon>
    </lineage>
</organism>
<feature type="region of interest" description="Disordered" evidence="1">
    <location>
        <begin position="42"/>
        <end position="89"/>
    </location>
</feature>
<dbReference type="PANTHER" id="PTHR28467:SF1">
    <property type="entry name" value="PAXIP1-ASSOCIATED GLUTAMATE-RICH PROTEIN 1"/>
    <property type="match status" value="1"/>
</dbReference>
<gene>
    <name evidence="2" type="ORF">CVLEPA_LOCUS23209</name>
</gene>
<accession>A0ABP0GFP9</accession>
<evidence type="ECO:0000313" key="3">
    <source>
        <dbReference type="Proteomes" id="UP001642483"/>
    </source>
</evidence>
<name>A0ABP0GFP9_CLALP</name>
<proteinExistence type="predicted"/>
<sequence>MNDNWEVPDSDGEETYQPQPDIIVTLYKAIQKQMIPDLEVKIHPRRQPSIPENNNTADVEANESNSLPAPEDEINVAEESNEFDFDSQHIDTVKRFTRRNPSRPQTKKVARMDKVCSNIIKYQKMDEEQQQLEKQEKNE</sequence>
<evidence type="ECO:0000256" key="1">
    <source>
        <dbReference type="SAM" id="MobiDB-lite"/>
    </source>
</evidence>
<dbReference type="Pfam" id="PF15364">
    <property type="entry name" value="PAXIP1_C"/>
    <property type="match status" value="1"/>
</dbReference>
<comment type="caution">
    <text evidence="2">The sequence shown here is derived from an EMBL/GenBank/DDBJ whole genome shotgun (WGS) entry which is preliminary data.</text>
</comment>
<protein>
    <submittedName>
        <fullName evidence="2">Uncharacterized protein</fullName>
    </submittedName>
</protein>
<reference evidence="2 3" key="1">
    <citation type="submission" date="2024-02" db="EMBL/GenBank/DDBJ databases">
        <authorList>
            <person name="Daric V."/>
            <person name="Darras S."/>
        </authorList>
    </citation>
    <scope>NUCLEOTIDE SEQUENCE [LARGE SCALE GENOMIC DNA]</scope>
</reference>
<dbReference type="Proteomes" id="UP001642483">
    <property type="component" value="Unassembled WGS sequence"/>
</dbReference>
<evidence type="ECO:0000313" key="2">
    <source>
        <dbReference type="EMBL" id="CAK8690611.1"/>
    </source>
</evidence>